<evidence type="ECO:0000259" key="7">
    <source>
        <dbReference type="Pfam" id="PF00482"/>
    </source>
</evidence>
<evidence type="ECO:0000313" key="9">
    <source>
        <dbReference type="Proteomes" id="UP000201613"/>
    </source>
</evidence>
<dbReference type="PANTHER" id="PTHR35007:SF2">
    <property type="entry name" value="PILUS ASSEMBLE PROTEIN"/>
    <property type="match status" value="1"/>
</dbReference>
<feature type="domain" description="Type II secretion system protein GspF" evidence="7">
    <location>
        <begin position="192"/>
        <end position="320"/>
    </location>
</feature>
<evidence type="ECO:0000256" key="6">
    <source>
        <dbReference type="SAM" id="Phobius"/>
    </source>
</evidence>
<keyword evidence="3 6" id="KW-0812">Transmembrane</keyword>
<dbReference type="GO" id="GO:0005886">
    <property type="term" value="C:plasma membrane"/>
    <property type="evidence" value="ECO:0007669"/>
    <property type="project" value="UniProtKB-SubCell"/>
</dbReference>
<feature type="transmembrane region" description="Helical" evidence="6">
    <location>
        <begin position="154"/>
        <end position="173"/>
    </location>
</feature>
<evidence type="ECO:0000256" key="4">
    <source>
        <dbReference type="ARBA" id="ARBA00022989"/>
    </source>
</evidence>
<dbReference type="EMBL" id="FXZK01000001">
    <property type="protein sequence ID" value="SMY06123.1"/>
    <property type="molecule type" value="Genomic_DNA"/>
</dbReference>
<dbReference type="RefSeq" id="WP_093990337.1">
    <property type="nucleotide sequence ID" value="NZ_FXZK01000001.1"/>
</dbReference>
<accession>A0A238L971</accession>
<dbReference type="PANTHER" id="PTHR35007">
    <property type="entry name" value="INTEGRAL MEMBRANE PROTEIN-RELATED"/>
    <property type="match status" value="1"/>
</dbReference>
<dbReference type="OrthoDB" id="9810662at2"/>
<evidence type="ECO:0000256" key="5">
    <source>
        <dbReference type="ARBA" id="ARBA00023136"/>
    </source>
</evidence>
<evidence type="ECO:0000256" key="3">
    <source>
        <dbReference type="ARBA" id="ARBA00022692"/>
    </source>
</evidence>
<proteinExistence type="predicted"/>
<keyword evidence="9" id="KW-1185">Reference proteome</keyword>
<feature type="transmembrane region" description="Helical" evidence="6">
    <location>
        <begin position="20"/>
        <end position="39"/>
    </location>
</feature>
<evidence type="ECO:0000256" key="1">
    <source>
        <dbReference type="ARBA" id="ARBA00004651"/>
    </source>
</evidence>
<dbReference type="InterPro" id="IPR018076">
    <property type="entry name" value="T2SS_GspF_dom"/>
</dbReference>
<evidence type="ECO:0000313" key="8">
    <source>
        <dbReference type="EMBL" id="SMY06123.1"/>
    </source>
</evidence>
<name>A0A238L971_9RHOB</name>
<keyword evidence="5 6" id="KW-0472">Membrane</keyword>
<organism evidence="8 9">
    <name type="scientific">Flavimaricola marinus</name>
    <dbReference type="NCBI Taxonomy" id="1819565"/>
    <lineage>
        <taxon>Bacteria</taxon>
        <taxon>Pseudomonadati</taxon>
        <taxon>Pseudomonadota</taxon>
        <taxon>Alphaproteobacteria</taxon>
        <taxon>Rhodobacterales</taxon>
        <taxon>Paracoccaceae</taxon>
        <taxon>Flavimaricola</taxon>
    </lineage>
</organism>
<gene>
    <name evidence="8" type="ORF">LOM8899_00244</name>
</gene>
<comment type="subcellular location">
    <subcellularLocation>
        <location evidence="1">Cell membrane</location>
        <topology evidence="1">Multi-pass membrane protein</topology>
    </subcellularLocation>
</comment>
<feature type="transmembrane region" description="Helical" evidence="6">
    <location>
        <begin position="303"/>
        <end position="325"/>
    </location>
</feature>
<dbReference type="AlphaFoldDB" id="A0A238L971"/>
<reference evidence="9" key="1">
    <citation type="submission" date="2017-05" db="EMBL/GenBank/DDBJ databases">
        <authorList>
            <person name="Rodrigo-Torres L."/>
            <person name="Arahal R. D."/>
            <person name="Lucena T."/>
        </authorList>
    </citation>
    <scope>NUCLEOTIDE SEQUENCE [LARGE SCALE GENOMIC DNA]</scope>
    <source>
        <strain evidence="9">CECT 8899</strain>
    </source>
</reference>
<protein>
    <submittedName>
        <fullName evidence="8">Bacterial type II secretion system protein F domain protein</fullName>
    </submittedName>
</protein>
<evidence type="ECO:0000256" key="2">
    <source>
        <dbReference type="ARBA" id="ARBA00022475"/>
    </source>
</evidence>
<dbReference type="Pfam" id="PF00482">
    <property type="entry name" value="T2SSF"/>
    <property type="match status" value="1"/>
</dbReference>
<keyword evidence="4 6" id="KW-1133">Transmembrane helix</keyword>
<feature type="transmembrane region" description="Helical" evidence="6">
    <location>
        <begin position="110"/>
        <end position="134"/>
    </location>
</feature>
<sequence length="330" mass="36495">MLNSIETLAQSYGLSTQVLLLAGIAGGSLLLFVGVASMLTHRDPASVRLAATHEARKRSRKDRGILKTPAEEAKGIMKSFLPKDLAQRTKLHRELAQAGRTGPHALRNFTLVRIVLGLVLPLWLLLIVFASQNFGFLFPERFVTWVAGYSSMSIFQSLSILVAIGYWLPLIWLRSRVSERKQRITESFPNALDLMQISVEAGLGFDIAMTRVGNELAEIAPDIAFEFLTVQQQVQAGRPRQNAMRDMAEKTGVDVVNSFANVVHQSIHFGTSMSEALTTYAAEMRLYRELKAQEMANKLPVKLSGVMAALMLPALIIITVGPVVIRYSNM</sequence>
<keyword evidence="2" id="KW-1003">Cell membrane</keyword>
<dbReference type="Proteomes" id="UP000201613">
    <property type="component" value="Unassembled WGS sequence"/>
</dbReference>